<evidence type="ECO:0000313" key="4">
    <source>
        <dbReference type="Proteomes" id="UP001156703"/>
    </source>
</evidence>
<evidence type="ECO:0000313" key="3">
    <source>
        <dbReference type="EMBL" id="GLR47101.1"/>
    </source>
</evidence>
<keyword evidence="4" id="KW-1185">Reference proteome</keyword>
<proteinExistence type="predicted"/>
<evidence type="ECO:0000259" key="2">
    <source>
        <dbReference type="Pfam" id="PF07811"/>
    </source>
</evidence>
<dbReference type="InterPro" id="IPR012495">
    <property type="entry name" value="TadE-like_dom"/>
</dbReference>
<accession>A0ABQ5Z6R9</accession>
<name>A0ABQ5Z6R9_9SPHN</name>
<dbReference type="Pfam" id="PF07811">
    <property type="entry name" value="TadE"/>
    <property type="match status" value="1"/>
</dbReference>
<protein>
    <recommendedName>
        <fullName evidence="2">TadE-like domain-containing protein</fullName>
    </recommendedName>
</protein>
<evidence type="ECO:0000256" key="1">
    <source>
        <dbReference type="SAM" id="Phobius"/>
    </source>
</evidence>
<dbReference type="EMBL" id="BSOO01000005">
    <property type="protein sequence ID" value="GLR47101.1"/>
    <property type="molecule type" value="Genomic_DNA"/>
</dbReference>
<keyword evidence="1" id="KW-0812">Transmembrane</keyword>
<organism evidence="3 4">
    <name type="scientific">Sphingomonas astaxanthinifaciens DSM 22298</name>
    <dbReference type="NCBI Taxonomy" id="1123267"/>
    <lineage>
        <taxon>Bacteria</taxon>
        <taxon>Pseudomonadati</taxon>
        <taxon>Pseudomonadota</taxon>
        <taxon>Alphaproteobacteria</taxon>
        <taxon>Sphingomonadales</taxon>
        <taxon>Sphingomonadaceae</taxon>
        <taxon>Sphingomonas</taxon>
    </lineage>
</organism>
<gene>
    <name evidence="3" type="ORF">GCM10007925_08120</name>
</gene>
<dbReference type="RefSeq" id="WP_029942303.1">
    <property type="nucleotide sequence ID" value="NZ_BSOO01000005.1"/>
</dbReference>
<feature type="transmembrane region" description="Helical" evidence="1">
    <location>
        <begin position="20"/>
        <end position="40"/>
    </location>
</feature>
<reference evidence="4" key="1">
    <citation type="journal article" date="2019" name="Int. J. Syst. Evol. Microbiol.">
        <title>The Global Catalogue of Microorganisms (GCM) 10K type strain sequencing project: providing services to taxonomists for standard genome sequencing and annotation.</title>
        <authorList>
            <consortium name="The Broad Institute Genomics Platform"/>
            <consortium name="The Broad Institute Genome Sequencing Center for Infectious Disease"/>
            <person name="Wu L."/>
            <person name="Ma J."/>
        </authorList>
    </citation>
    <scope>NUCLEOTIDE SEQUENCE [LARGE SCALE GENOMIC DNA]</scope>
    <source>
        <strain evidence="4">NBRC 102146</strain>
    </source>
</reference>
<sequence>MSRLRFLRDERAGTMAEFALTLPLLMTFLFAIIDGGRYLYQRNKLEKAAQMGVRMAVVTTPVATGLKAMTFTSVVPGETIPASALNPVVCRDTGDCSCTGTACPSSLARDNAAFERIYDRMKLFYPALLKNNVEIVYSGSGIGYLGDPDTTSPDVKPVVTVRIRNDATTVAGKTTDNSVTFIPLTGYGWATMKMPAFQSSLTAEDLVGSQSN</sequence>
<keyword evidence="1" id="KW-0472">Membrane</keyword>
<comment type="caution">
    <text evidence="3">The sequence shown here is derived from an EMBL/GenBank/DDBJ whole genome shotgun (WGS) entry which is preliminary data.</text>
</comment>
<feature type="domain" description="TadE-like" evidence="2">
    <location>
        <begin position="14"/>
        <end position="54"/>
    </location>
</feature>
<dbReference type="Proteomes" id="UP001156703">
    <property type="component" value="Unassembled WGS sequence"/>
</dbReference>
<keyword evidence="1" id="KW-1133">Transmembrane helix</keyword>